<dbReference type="PANTHER" id="PTHR43751:SF3">
    <property type="entry name" value="SULFATASE N-TERMINAL DOMAIN-CONTAINING PROTEIN"/>
    <property type="match status" value="1"/>
</dbReference>
<dbReference type="InterPro" id="IPR017850">
    <property type="entry name" value="Alkaline_phosphatase_core_sf"/>
</dbReference>
<evidence type="ECO:0000313" key="4">
    <source>
        <dbReference type="Proteomes" id="UP000316855"/>
    </source>
</evidence>
<name>A0A517V992_9PLAN</name>
<feature type="signal peptide" evidence="1">
    <location>
        <begin position="1"/>
        <end position="30"/>
    </location>
</feature>
<proteinExistence type="predicted"/>
<dbReference type="EC" id="3.1.6.1" evidence="3"/>
<sequence length="452" mass="50974" precursor="true">MLPFTYPRRFLFFIPCAFLFTLLLTASADAAETPNIIYVMADDLGYGDLGCYGQKVIQTPNIDQLAKEGMRFTSHYSGHTVCRPSRLVLLTGQHSGHTPISQNEQYVFPAGTTTVTTLLKEAGYTTGGVGKWALGLPETSGVPSQQGFDYWFGYLDQGNAHNYYPEYLWKNEQKVGLPGNKIGPQKRVSVNRKIYSHDLLSREAFQFIRLKANQPFFLQAHYTIPHANNEGGRAVNDGMEVPEYGIYADRDWPAPEKGFAAMITRLDRDMGSLVSLLKELKLENNTIIFFTSDNGPHQEGNHKVEFFNSNGPLRGYKRDLYEGGIRVPLIVKWPGKIQPDTTTDHISAFWDFLPTACDLAGVKPPQNIDGISYLPELLAKPQRTHETLFWKYRGKEALRAGQWKAVRVKSEKPLELYDLEADIGEDHNVAEQHPQIVTHMQQQIKESQTASD</sequence>
<feature type="chain" id="PRO_5022113862" evidence="1">
    <location>
        <begin position="31"/>
        <end position="452"/>
    </location>
</feature>
<dbReference type="Gene3D" id="3.30.1120.10">
    <property type="match status" value="1"/>
</dbReference>
<dbReference type="EMBL" id="CP036343">
    <property type="protein sequence ID" value="QDT89575.1"/>
    <property type="molecule type" value="Genomic_DNA"/>
</dbReference>
<dbReference type="GO" id="GO:0004065">
    <property type="term" value="F:arylsulfatase activity"/>
    <property type="evidence" value="ECO:0007669"/>
    <property type="project" value="UniProtKB-EC"/>
</dbReference>
<dbReference type="SUPFAM" id="SSF53649">
    <property type="entry name" value="Alkaline phosphatase-like"/>
    <property type="match status" value="1"/>
</dbReference>
<organism evidence="3 4">
    <name type="scientific">Gimesia algae</name>
    <dbReference type="NCBI Taxonomy" id="2527971"/>
    <lineage>
        <taxon>Bacteria</taxon>
        <taxon>Pseudomonadati</taxon>
        <taxon>Planctomycetota</taxon>
        <taxon>Planctomycetia</taxon>
        <taxon>Planctomycetales</taxon>
        <taxon>Planctomycetaceae</taxon>
        <taxon>Gimesia</taxon>
    </lineage>
</organism>
<dbReference type="InterPro" id="IPR000917">
    <property type="entry name" value="Sulfatase_N"/>
</dbReference>
<accession>A0A517V992</accession>
<dbReference type="OrthoDB" id="9783154at2"/>
<dbReference type="RefSeq" id="WP_145224912.1">
    <property type="nucleotide sequence ID" value="NZ_CP036343.1"/>
</dbReference>
<evidence type="ECO:0000259" key="2">
    <source>
        <dbReference type="Pfam" id="PF00884"/>
    </source>
</evidence>
<dbReference type="Proteomes" id="UP000316855">
    <property type="component" value="Chromosome"/>
</dbReference>
<evidence type="ECO:0000256" key="1">
    <source>
        <dbReference type="SAM" id="SignalP"/>
    </source>
</evidence>
<dbReference type="Gene3D" id="3.40.720.10">
    <property type="entry name" value="Alkaline Phosphatase, subunit A"/>
    <property type="match status" value="1"/>
</dbReference>
<dbReference type="PANTHER" id="PTHR43751">
    <property type="entry name" value="SULFATASE"/>
    <property type="match status" value="1"/>
</dbReference>
<dbReference type="Pfam" id="PF00884">
    <property type="entry name" value="Sulfatase"/>
    <property type="match status" value="1"/>
</dbReference>
<dbReference type="AlphaFoldDB" id="A0A517V992"/>
<keyword evidence="4" id="KW-1185">Reference proteome</keyword>
<dbReference type="InterPro" id="IPR052701">
    <property type="entry name" value="GAG_Ulvan_Degrading_Sulfatases"/>
</dbReference>
<gene>
    <name evidence="3" type="primary">atsA_6</name>
    <name evidence="3" type="ORF">Pan161_12060</name>
</gene>
<keyword evidence="1" id="KW-0732">Signal</keyword>
<protein>
    <submittedName>
        <fullName evidence="3">Arylsulfatase</fullName>
        <ecNumber evidence="3">3.1.6.1</ecNumber>
    </submittedName>
</protein>
<reference evidence="3 4" key="1">
    <citation type="submission" date="2019-02" db="EMBL/GenBank/DDBJ databases">
        <title>Deep-cultivation of Planctomycetes and their phenomic and genomic characterization uncovers novel biology.</title>
        <authorList>
            <person name="Wiegand S."/>
            <person name="Jogler M."/>
            <person name="Boedeker C."/>
            <person name="Pinto D."/>
            <person name="Vollmers J."/>
            <person name="Rivas-Marin E."/>
            <person name="Kohn T."/>
            <person name="Peeters S.H."/>
            <person name="Heuer A."/>
            <person name="Rast P."/>
            <person name="Oberbeckmann S."/>
            <person name="Bunk B."/>
            <person name="Jeske O."/>
            <person name="Meyerdierks A."/>
            <person name="Storesund J.E."/>
            <person name="Kallscheuer N."/>
            <person name="Luecker S."/>
            <person name="Lage O.M."/>
            <person name="Pohl T."/>
            <person name="Merkel B.J."/>
            <person name="Hornburger P."/>
            <person name="Mueller R.-W."/>
            <person name="Bruemmer F."/>
            <person name="Labrenz M."/>
            <person name="Spormann A.M."/>
            <person name="Op den Camp H."/>
            <person name="Overmann J."/>
            <person name="Amann R."/>
            <person name="Jetten M.S.M."/>
            <person name="Mascher T."/>
            <person name="Medema M.H."/>
            <person name="Devos D.P."/>
            <person name="Kaster A.-K."/>
            <person name="Ovreas L."/>
            <person name="Rohde M."/>
            <person name="Galperin M.Y."/>
            <person name="Jogler C."/>
        </authorList>
    </citation>
    <scope>NUCLEOTIDE SEQUENCE [LARGE SCALE GENOMIC DNA]</scope>
    <source>
        <strain evidence="3 4">Pan161</strain>
    </source>
</reference>
<feature type="domain" description="Sulfatase N-terminal" evidence="2">
    <location>
        <begin position="34"/>
        <end position="362"/>
    </location>
</feature>
<evidence type="ECO:0000313" key="3">
    <source>
        <dbReference type="EMBL" id="QDT89575.1"/>
    </source>
</evidence>
<dbReference type="KEGG" id="gax:Pan161_12060"/>
<dbReference type="CDD" id="cd16145">
    <property type="entry name" value="ARS_like"/>
    <property type="match status" value="1"/>
</dbReference>
<keyword evidence="3" id="KW-0378">Hydrolase</keyword>